<sequence>MVASVTKNNETYVSRKMRVQAAPKVLSGAVSDIQLDECRLLQEHEQELEGMSKAIKVLIQHGKEVFDAARQLSQAQKTFAKDLKDLQFQCIDKQTDDETTIVKTLSEFGKYLLDIEQLRETMVNSTELHFIQRLEAFTRNDLDAVKDHKKNFDKQTTIFCQSQERYLGIKSKASESQLKE</sequence>
<evidence type="ECO:0000259" key="1">
    <source>
        <dbReference type="Pfam" id="PF16746"/>
    </source>
</evidence>
<dbReference type="Gene3D" id="1.20.1270.60">
    <property type="entry name" value="Arfaptin homology (AH) domain/BAR domain"/>
    <property type="match status" value="1"/>
</dbReference>
<feature type="domain" description="BAR" evidence="1">
    <location>
        <begin position="40"/>
        <end position="180"/>
    </location>
</feature>
<dbReference type="InterPro" id="IPR047234">
    <property type="entry name" value="GRAF_fam"/>
</dbReference>
<dbReference type="Pfam" id="PF16746">
    <property type="entry name" value="BAR_3"/>
    <property type="match status" value="1"/>
</dbReference>
<organism evidence="2 3">
    <name type="scientific">Pomacea canaliculata</name>
    <name type="common">Golden apple snail</name>
    <dbReference type="NCBI Taxonomy" id="400727"/>
    <lineage>
        <taxon>Eukaryota</taxon>
        <taxon>Metazoa</taxon>
        <taxon>Spiralia</taxon>
        <taxon>Lophotrochozoa</taxon>
        <taxon>Mollusca</taxon>
        <taxon>Gastropoda</taxon>
        <taxon>Caenogastropoda</taxon>
        <taxon>Architaenioglossa</taxon>
        <taxon>Ampullarioidea</taxon>
        <taxon>Ampullariidae</taxon>
        <taxon>Pomacea</taxon>
    </lineage>
</organism>
<dbReference type="OrthoDB" id="3183924at2759"/>
<evidence type="ECO:0000313" key="2">
    <source>
        <dbReference type="EMBL" id="PVD34186.1"/>
    </source>
</evidence>
<reference evidence="2 3" key="1">
    <citation type="submission" date="2018-04" db="EMBL/GenBank/DDBJ databases">
        <title>The genome of golden apple snail Pomacea canaliculata provides insight into stress tolerance and invasive adaptation.</title>
        <authorList>
            <person name="Liu C."/>
            <person name="Liu B."/>
            <person name="Ren Y."/>
            <person name="Zhang Y."/>
            <person name="Wang H."/>
            <person name="Li S."/>
            <person name="Jiang F."/>
            <person name="Yin L."/>
            <person name="Zhang G."/>
            <person name="Qian W."/>
            <person name="Fan W."/>
        </authorList>
    </citation>
    <scope>NUCLEOTIDE SEQUENCE [LARGE SCALE GENOMIC DNA]</scope>
    <source>
        <strain evidence="2">SZHN2017</strain>
        <tissue evidence="2">Muscle</tissue>
    </source>
</reference>
<dbReference type="AlphaFoldDB" id="A0A2T7PL82"/>
<gene>
    <name evidence="2" type="ORF">C0Q70_05451</name>
</gene>
<dbReference type="InterPro" id="IPR027267">
    <property type="entry name" value="AH/BAR_dom_sf"/>
</dbReference>
<protein>
    <recommendedName>
        <fullName evidence="1">BAR domain-containing protein</fullName>
    </recommendedName>
</protein>
<dbReference type="GO" id="GO:0005737">
    <property type="term" value="C:cytoplasm"/>
    <property type="evidence" value="ECO:0007669"/>
    <property type="project" value="InterPro"/>
</dbReference>
<name>A0A2T7PL82_POMCA</name>
<dbReference type="PANTHER" id="PTHR12552">
    <property type="entry name" value="OLIGOPHRENIN 1"/>
    <property type="match status" value="1"/>
</dbReference>
<accession>A0A2T7PL82</accession>
<dbReference type="PANTHER" id="PTHR12552:SF1">
    <property type="entry name" value="RHO GTPASE-ACTIVATING PROTEIN GRAF"/>
    <property type="match status" value="1"/>
</dbReference>
<evidence type="ECO:0000313" key="3">
    <source>
        <dbReference type="Proteomes" id="UP000245119"/>
    </source>
</evidence>
<dbReference type="InterPro" id="IPR004148">
    <property type="entry name" value="BAR_dom"/>
</dbReference>
<comment type="caution">
    <text evidence="2">The sequence shown here is derived from an EMBL/GenBank/DDBJ whole genome shotgun (WGS) entry which is preliminary data.</text>
</comment>
<proteinExistence type="predicted"/>
<dbReference type="GO" id="GO:0005096">
    <property type="term" value="F:GTPase activator activity"/>
    <property type="evidence" value="ECO:0007669"/>
    <property type="project" value="InterPro"/>
</dbReference>
<keyword evidence="3" id="KW-1185">Reference proteome</keyword>
<dbReference type="EMBL" id="PZQS01000003">
    <property type="protein sequence ID" value="PVD34186.1"/>
    <property type="molecule type" value="Genomic_DNA"/>
</dbReference>
<dbReference type="SUPFAM" id="SSF103657">
    <property type="entry name" value="BAR/IMD domain-like"/>
    <property type="match status" value="1"/>
</dbReference>
<dbReference type="Proteomes" id="UP000245119">
    <property type="component" value="Linkage Group LG3"/>
</dbReference>